<proteinExistence type="predicted"/>
<organism evidence="2 3">
    <name type="scientific">Mucilaginibacter terrenus</name>
    <dbReference type="NCBI Taxonomy" id="2482727"/>
    <lineage>
        <taxon>Bacteria</taxon>
        <taxon>Pseudomonadati</taxon>
        <taxon>Bacteroidota</taxon>
        <taxon>Sphingobacteriia</taxon>
        <taxon>Sphingobacteriales</taxon>
        <taxon>Sphingobacteriaceae</taxon>
        <taxon>Mucilaginibacter</taxon>
    </lineage>
</organism>
<sequence>MKKTLVLLFIICVTLLGCGQEATPKDIFDYWKDHVDLNMVITDKSDKQRDVTLYGRRLDNNDDTSFMNATGYLLKMYDTIHIGDTIIKPKGKYTMHIKNKNGVKDLPFEYSGNKIADTVRNY</sequence>
<dbReference type="EMBL" id="QWDE01000001">
    <property type="protein sequence ID" value="RFZ85905.1"/>
    <property type="molecule type" value="Genomic_DNA"/>
</dbReference>
<evidence type="ECO:0000313" key="2">
    <source>
        <dbReference type="EMBL" id="RFZ85905.1"/>
    </source>
</evidence>
<dbReference type="Proteomes" id="UP000260823">
    <property type="component" value="Unassembled WGS sequence"/>
</dbReference>
<keyword evidence="3" id="KW-1185">Reference proteome</keyword>
<evidence type="ECO:0000256" key="1">
    <source>
        <dbReference type="SAM" id="SignalP"/>
    </source>
</evidence>
<dbReference type="RefSeq" id="WP_117382801.1">
    <property type="nucleotide sequence ID" value="NZ_QWDE01000001.1"/>
</dbReference>
<dbReference type="AlphaFoldDB" id="A0A3E2NY12"/>
<reference evidence="2 3" key="1">
    <citation type="submission" date="2018-08" db="EMBL/GenBank/DDBJ databases">
        <title>Mucilaginibacter terrae sp. nov., isolated from manganese diggings.</title>
        <authorList>
            <person name="Huang Y."/>
            <person name="Zhou Z."/>
        </authorList>
    </citation>
    <scope>NUCLEOTIDE SEQUENCE [LARGE SCALE GENOMIC DNA]</scope>
    <source>
        <strain evidence="2 3">ZH6</strain>
    </source>
</reference>
<dbReference type="PROSITE" id="PS51257">
    <property type="entry name" value="PROKAR_LIPOPROTEIN"/>
    <property type="match status" value="1"/>
</dbReference>
<accession>A0A3E2NY12</accession>
<dbReference type="OrthoDB" id="1259728at2"/>
<name>A0A3E2NY12_9SPHI</name>
<gene>
    <name evidence="2" type="ORF">DYU05_10060</name>
</gene>
<feature type="signal peptide" evidence="1">
    <location>
        <begin position="1"/>
        <end position="22"/>
    </location>
</feature>
<evidence type="ECO:0008006" key="4">
    <source>
        <dbReference type="Google" id="ProtNLM"/>
    </source>
</evidence>
<keyword evidence="1" id="KW-0732">Signal</keyword>
<comment type="caution">
    <text evidence="2">The sequence shown here is derived from an EMBL/GenBank/DDBJ whole genome shotgun (WGS) entry which is preliminary data.</text>
</comment>
<feature type="chain" id="PRO_5017799611" description="Lipoprotein" evidence="1">
    <location>
        <begin position="23"/>
        <end position="122"/>
    </location>
</feature>
<protein>
    <recommendedName>
        <fullName evidence="4">Lipoprotein</fullName>
    </recommendedName>
</protein>
<evidence type="ECO:0000313" key="3">
    <source>
        <dbReference type="Proteomes" id="UP000260823"/>
    </source>
</evidence>